<gene>
    <name evidence="1" type="ORF">BDM02DRAFT_3131949</name>
</gene>
<sequence length="320" mass="36259">MPSEPLIAELVRLGNDISSIKMYAISVTALWSYDYLLTLKDEVRYAWKTKNRFIFVLFLMTRYLPVPFLVWIVTSSWLPSYTAELTVFLEVIYFTSITLLAHIVLTLRVYAITGKNKWIAGALYGLSIIQFGVGLYLCVYTSLNHRSAIVRLPRIHLDAYQMCFFQIPRFGSLLYTSLSLAFDLGALLIVLGRTVRTQRYESNVPNILDTVTRDAVTYFSVIFSSHLVLVLMLVSVRPSLRFLPTVGNAVFVPMMITRIILSLKKAAGTPPKYEMADIPNRLPVVSPELQVTRELRHNPDHDVFPRTMEHIGPSSGSSSV</sequence>
<protein>
    <submittedName>
        <fullName evidence="1">Uncharacterized protein</fullName>
    </submittedName>
</protein>
<proteinExistence type="predicted"/>
<evidence type="ECO:0000313" key="2">
    <source>
        <dbReference type="Proteomes" id="UP000886501"/>
    </source>
</evidence>
<accession>A0ACB6Z3Q3</accession>
<reference evidence="1" key="1">
    <citation type="submission" date="2019-10" db="EMBL/GenBank/DDBJ databases">
        <authorList>
            <consortium name="DOE Joint Genome Institute"/>
            <person name="Kuo A."/>
            <person name="Miyauchi S."/>
            <person name="Kiss E."/>
            <person name="Drula E."/>
            <person name="Kohler A."/>
            <person name="Sanchez-Garcia M."/>
            <person name="Andreopoulos B."/>
            <person name="Barry K.W."/>
            <person name="Bonito G."/>
            <person name="Buee M."/>
            <person name="Carver A."/>
            <person name="Chen C."/>
            <person name="Cichocki N."/>
            <person name="Clum A."/>
            <person name="Culley D."/>
            <person name="Crous P.W."/>
            <person name="Fauchery L."/>
            <person name="Girlanda M."/>
            <person name="Hayes R."/>
            <person name="Keri Z."/>
            <person name="Labutti K."/>
            <person name="Lipzen A."/>
            <person name="Lombard V."/>
            <person name="Magnuson J."/>
            <person name="Maillard F."/>
            <person name="Morin E."/>
            <person name="Murat C."/>
            <person name="Nolan M."/>
            <person name="Ohm R."/>
            <person name="Pangilinan J."/>
            <person name="Pereira M."/>
            <person name="Perotto S."/>
            <person name="Peter M."/>
            <person name="Riley R."/>
            <person name="Sitrit Y."/>
            <person name="Stielow B."/>
            <person name="Szollosi G."/>
            <person name="Zifcakova L."/>
            <person name="Stursova M."/>
            <person name="Spatafora J.W."/>
            <person name="Tedersoo L."/>
            <person name="Vaario L.-M."/>
            <person name="Yamada A."/>
            <person name="Yan M."/>
            <person name="Wang P."/>
            <person name="Xu J."/>
            <person name="Bruns T."/>
            <person name="Baldrian P."/>
            <person name="Vilgalys R."/>
            <person name="Henrissat B."/>
            <person name="Grigoriev I.V."/>
            <person name="Hibbett D."/>
            <person name="Nagy L.G."/>
            <person name="Martin F.M."/>
        </authorList>
    </citation>
    <scope>NUCLEOTIDE SEQUENCE</scope>
    <source>
        <strain evidence="1">P2</strain>
    </source>
</reference>
<dbReference type="EMBL" id="MU118157">
    <property type="protein sequence ID" value="KAF9644137.1"/>
    <property type="molecule type" value="Genomic_DNA"/>
</dbReference>
<name>A0ACB6Z3Q3_THEGA</name>
<organism evidence="1 2">
    <name type="scientific">Thelephora ganbajun</name>
    <name type="common">Ganba fungus</name>
    <dbReference type="NCBI Taxonomy" id="370292"/>
    <lineage>
        <taxon>Eukaryota</taxon>
        <taxon>Fungi</taxon>
        <taxon>Dikarya</taxon>
        <taxon>Basidiomycota</taxon>
        <taxon>Agaricomycotina</taxon>
        <taxon>Agaricomycetes</taxon>
        <taxon>Thelephorales</taxon>
        <taxon>Thelephoraceae</taxon>
        <taxon>Thelephora</taxon>
    </lineage>
</organism>
<keyword evidence="2" id="KW-1185">Reference proteome</keyword>
<reference evidence="1" key="2">
    <citation type="journal article" date="2020" name="Nat. Commun.">
        <title>Large-scale genome sequencing of mycorrhizal fungi provides insights into the early evolution of symbiotic traits.</title>
        <authorList>
            <person name="Miyauchi S."/>
            <person name="Kiss E."/>
            <person name="Kuo A."/>
            <person name="Drula E."/>
            <person name="Kohler A."/>
            <person name="Sanchez-Garcia M."/>
            <person name="Morin E."/>
            <person name="Andreopoulos B."/>
            <person name="Barry K.W."/>
            <person name="Bonito G."/>
            <person name="Buee M."/>
            <person name="Carver A."/>
            <person name="Chen C."/>
            <person name="Cichocki N."/>
            <person name="Clum A."/>
            <person name="Culley D."/>
            <person name="Crous P.W."/>
            <person name="Fauchery L."/>
            <person name="Girlanda M."/>
            <person name="Hayes R.D."/>
            <person name="Keri Z."/>
            <person name="LaButti K."/>
            <person name="Lipzen A."/>
            <person name="Lombard V."/>
            <person name="Magnuson J."/>
            <person name="Maillard F."/>
            <person name="Murat C."/>
            <person name="Nolan M."/>
            <person name="Ohm R.A."/>
            <person name="Pangilinan J."/>
            <person name="Pereira M.F."/>
            <person name="Perotto S."/>
            <person name="Peter M."/>
            <person name="Pfister S."/>
            <person name="Riley R."/>
            <person name="Sitrit Y."/>
            <person name="Stielow J.B."/>
            <person name="Szollosi G."/>
            <person name="Zifcakova L."/>
            <person name="Stursova M."/>
            <person name="Spatafora J.W."/>
            <person name="Tedersoo L."/>
            <person name="Vaario L.M."/>
            <person name="Yamada A."/>
            <person name="Yan M."/>
            <person name="Wang P."/>
            <person name="Xu J."/>
            <person name="Bruns T."/>
            <person name="Baldrian P."/>
            <person name="Vilgalys R."/>
            <person name="Dunand C."/>
            <person name="Henrissat B."/>
            <person name="Grigoriev I.V."/>
            <person name="Hibbett D."/>
            <person name="Nagy L.G."/>
            <person name="Martin F.M."/>
        </authorList>
    </citation>
    <scope>NUCLEOTIDE SEQUENCE</scope>
    <source>
        <strain evidence="1">P2</strain>
    </source>
</reference>
<dbReference type="Proteomes" id="UP000886501">
    <property type="component" value="Unassembled WGS sequence"/>
</dbReference>
<comment type="caution">
    <text evidence="1">The sequence shown here is derived from an EMBL/GenBank/DDBJ whole genome shotgun (WGS) entry which is preliminary data.</text>
</comment>
<evidence type="ECO:0000313" key="1">
    <source>
        <dbReference type="EMBL" id="KAF9644137.1"/>
    </source>
</evidence>